<dbReference type="EMBL" id="AWUE01019098">
    <property type="protein sequence ID" value="OMO76288.1"/>
    <property type="molecule type" value="Genomic_DNA"/>
</dbReference>
<accession>A0A1R3I126</accession>
<gene>
    <name evidence="2" type="ORF">COLO4_25616</name>
</gene>
<feature type="compositionally biased region" description="Gly residues" evidence="1">
    <location>
        <begin position="21"/>
        <end position="30"/>
    </location>
</feature>
<evidence type="ECO:0000313" key="2">
    <source>
        <dbReference type="EMBL" id="OMO76288.1"/>
    </source>
</evidence>
<dbReference type="AlphaFoldDB" id="A0A1R3I126"/>
<keyword evidence="3" id="KW-1185">Reference proteome</keyword>
<reference evidence="3" key="1">
    <citation type="submission" date="2013-09" db="EMBL/GenBank/DDBJ databases">
        <title>Corchorus olitorius genome sequencing.</title>
        <authorList>
            <person name="Alam M."/>
            <person name="Haque M.S."/>
            <person name="Islam M.S."/>
            <person name="Emdad E.M."/>
            <person name="Islam M.M."/>
            <person name="Ahmed B."/>
            <person name="Halim A."/>
            <person name="Hossen Q.M.M."/>
            <person name="Hossain M.Z."/>
            <person name="Ahmed R."/>
            <person name="Khan M.M."/>
            <person name="Islam R."/>
            <person name="Rashid M.M."/>
            <person name="Khan S.A."/>
            <person name="Rahman M.S."/>
            <person name="Alam M."/>
            <person name="Yahiya A.S."/>
            <person name="Khan M.S."/>
            <person name="Azam M.S."/>
            <person name="Haque T."/>
            <person name="Lashkar M.Z.H."/>
            <person name="Akhand A.I."/>
            <person name="Morshed G."/>
            <person name="Roy S."/>
            <person name="Uddin K.S."/>
            <person name="Rabeya T."/>
            <person name="Hossain A.S."/>
            <person name="Chowdhury A."/>
            <person name="Snigdha A.R."/>
            <person name="Mortoza M.S."/>
            <person name="Matin S.A."/>
            <person name="Hoque S.M.E."/>
            <person name="Islam M.K."/>
            <person name="Roy D.K."/>
            <person name="Haider R."/>
            <person name="Moosa M.M."/>
            <person name="Elias S.M."/>
            <person name="Hasan A.M."/>
            <person name="Jahan S."/>
            <person name="Shafiuddin M."/>
            <person name="Mahmood N."/>
            <person name="Shommy N.S."/>
        </authorList>
    </citation>
    <scope>NUCLEOTIDE SEQUENCE [LARGE SCALE GENOMIC DNA]</scope>
    <source>
        <strain evidence="3">cv. O-4</strain>
    </source>
</reference>
<evidence type="ECO:0000313" key="3">
    <source>
        <dbReference type="Proteomes" id="UP000187203"/>
    </source>
</evidence>
<evidence type="ECO:0000256" key="1">
    <source>
        <dbReference type="SAM" id="MobiDB-lite"/>
    </source>
</evidence>
<organism evidence="2 3">
    <name type="scientific">Corchorus olitorius</name>
    <dbReference type="NCBI Taxonomy" id="93759"/>
    <lineage>
        <taxon>Eukaryota</taxon>
        <taxon>Viridiplantae</taxon>
        <taxon>Streptophyta</taxon>
        <taxon>Embryophyta</taxon>
        <taxon>Tracheophyta</taxon>
        <taxon>Spermatophyta</taxon>
        <taxon>Magnoliopsida</taxon>
        <taxon>eudicotyledons</taxon>
        <taxon>Gunneridae</taxon>
        <taxon>Pentapetalae</taxon>
        <taxon>rosids</taxon>
        <taxon>malvids</taxon>
        <taxon>Malvales</taxon>
        <taxon>Malvaceae</taxon>
        <taxon>Grewioideae</taxon>
        <taxon>Apeibeae</taxon>
        <taxon>Corchorus</taxon>
    </lineage>
</organism>
<dbReference type="Proteomes" id="UP000187203">
    <property type="component" value="Unassembled WGS sequence"/>
</dbReference>
<sequence length="81" mass="9144">MEYSDVLEFHPRRHLDQIFRGGAGRRGTGDGGEDNSHGWDGSGESDQTQGNKEERDNKKDVAISKFSELFSFSFSLIFFIV</sequence>
<comment type="caution">
    <text evidence="2">The sequence shown here is derived from an EMBL/GenBank/DDBJ whole genome shotgun (WGS) entry which is preliminary data.</text>
</comment>
<feature type="region of interest" description="Disordered" evidence="1">
    <location>
        <begin position="18"/>
        <end position="57"/>
    </location>
</feature>
<protein>
    <submittedName>
        <fullName evidence="2">Uncharacterized protein</fullName>
    </submittedName>
</protein>
<proteinExistence type="predicted"/>
<name>A0A1R3I126_9ROSI</name>